<dbReference type="PATRIC" id="fig|1127699.3.peg.191"/>
<feature type="non-terminal residue" evidence="1">
    <location>
        <position position="1"/>
    </location>
</feature>
<accession>L1NJX4</accession>
<dbReference type="Proteomes" id="UP000010433">
    <property type="component" value="Unassembled WGS sequence"/>
</dbReference>
<dbReference type="Pfam" id="PF09357">
    <property type="entry name" value="RteC"/>
    <property type="match status" value="1"/>
</dbReference>
<organism evidence="1 2">
    <name type="scientific">Hoylesella saccharolytica F0055</name>
    <dbReference type="NCBI Taxonomy" id="1127699"/>
    <lineage>
        <taxon>Bacteria</taxon>
        <taxon>Pseudomonadati</taxon>
        <taxon>Bacteroidota</taxon>
        <taxon>Bacteroidia</taxon>
        <taxon>Bacteroidales</taxon>
        <taxon>Prevotellaceae</taxon>
        <taxon>Hoylesella</taxon>
    </lineage>
</organism>
<proteinExistence type="predicted"/>
<evidence type="ECO:0008006" key="3">
    <source>
        <dbReference type="Google" id="ProtNLM"/>
    </source>
</evidence>
<dbReference type="InterPro" id="IPR018534">
    <property type="entry name" value="Tet_reg_excision_RteC"/>
</dbReference>
<dbReference type="EMBL" id="AMEP01000023">
    <property type="protein sequence ID" value="EKY03799.1"/>
    <property type="molecule type" value="Genomic_DNA"/>
</dbReference>
<dbReference type="HOGENOM" id="CLU_164021_1_0_10"/>
<reference evidence="1 2" key="1">
    <citation type="submission" date="2012-05" db="EMBL/GenBank/DDBJ databases">
        <authorList>
            <person name="Weinstock G."/>
            <person name="Sodergren E."/>
            <person name="Lobos E.A."/>
            <person name="Fulton L."/>
            <person name="Fulton R."/>
            <person name="Courtney L."/>
            <person name="Fronick C."/>
            <person name="O'Laughlin M."/>
            <person name="Godfrey J."/>
            <person name="Wilson R.M."/>
            <person name="Miner T."/>
            <person name="Farmer C."/>
            <person name="Delehaunty K."/>
            <person name="Cordes M."/>
            <person name="Minx P."/>
            <person name="Tomlinson C."/>
            <person name="Chen J."/>
            <person name="Wollam A."/>
            <person name="Pepin K.H."/>
            <person name="Bhonagiri V."/>
            <person name="Zhang X."/>
            <person name="Suruliraj S."/>
            <person name="Warren W."/>
            <person name="Mitreva M."/>
            <person name="Mardis E.R."/>
            <person name="Wilson R.K."/>
        </authorList>
    </citation>
    <scope>NUCLEOTIDE SEQUENCE [LARGE SCALE GENOMIC DNA]</scope>
    <source>
        <strain evidence="1 2">F0055</strain>
    </source>
</reference>
<evidence type="ECO:0000313" key="2">
    <source>
        <dbReference type="Proteomes" id="UP000010433"/>
    </source>
</evidence>
<sequence>LKEMEVWVYRLFGIESKDCYRFYVSIRNRKRDSRTAFLDHLKDKLLEKMQRDDRREMQRK</sequence>
<name>L1NJX4_9BACT</name>
<keyword evidence="2" id="KW-1185">Reference proteome</keyword>
<comment type="caution">
    <text evidence="1">The sequence shown here is derived from an EMBL/GenBank/DDBJ whole genome shotgun (WGS) entry which is preliminary data.</text>
</comment>
<dbReference type="AlphaFoldDB" id="L1NJX4"/>
<evidence type="ECO:0000313" key="1">
    <source>
        <dbReference type="EMBL" id="EKY03799.1"/>
    </source>
</evidence>
<protein>
    <recommendedName>
        <fullName evidence="3">RteC protein</fullName>
    </recommendedName>
</protein>
<dbReference type="RefSeq" id="WP_009163342.1">
    <property type="nucleotide sequence ID" value="NZ_KB291012.1"/>
</dbReference>
<gene>
    <name evidence="1" type="ORF">HMPREF9151_00214</name>
</gene>